<reference evidence="3" key="1">
    <citation type="journal article" date="2017" name="Nat. Microbiol.">
        <title>Global analysis of biosynthetic gene clusters reveals vast potential of secondary metabolite production in Penicillium species.</title>
        <authorList>
            <person name="Nielsen J.C."/>
            <person name="Grijseels S."/>
            <person name="Prigent S."/>
            <person name="Ji B."/>
            <person name="Dainat J."/>
            <person name="Nielsen K.F."/>
            <person name="Frisvad J.C."/>
            <person name="Workman M."/>
            <person name="Nielsen J."/>
        </authorList>
    </citation>
    <scope>NUCLEOTIDE SEQUENCE [LARGE SCALE GENOMIC DNA]</scope>
    <source>
        <strain evidence="3">IBT 29486</strain>
    </source>
</reference>
<protein>
    <submittedName>
        <fullName evidence="2">Uncharacterized protein</fullName>
    </submittedName>
</protein>
<dbReference type="AlphaFoldDB" id="A0A1V6S6Y9"/>
<feature type="compositionally biased region" description="Basic and acidic residues" evidence="1">
    <location>
        <begin position="264"/>
        <end position="299"/>
    </location>
</feature>
<feature type="compositionally biased region" description="Basic and acidic residues" evidence="1">
    <location>
        <begin position="309"/>
        <end position="318"/>
    </location>
</feature>
<gene>
    <name evidence="2" type="ORF">PENVUL_c006G00937</name>
</gene>
<sequence length="318" mass="37362">MSDAKSRPERENHPEREDHPASDTEENKPINFEWTPELVKIGTSRGKIHPSLGPIEFQWGASCCEYRPGMILPDPADTQECLKWIGLSDKKAIEMEQQFNDLYPDDQAPSCGYDEEFQSHTTHYNEITFPKIKKMLDMFIDGMYDNKEEFEYTHKGYIEHGIKLGLRPEFAIFCGLHKDDPRAIENPKLFQDEWFCLGPADIMSDTLIPFWMNLSAFMRGKLIYEGKAWAGAYGMWLVHEGETMDQAKARVDDREIERLKVQARKKSEENRERRNQEREREYAEDRARWAEEERLEAEMLKQQSIDKPSQQKEGDRKE</sequence>
<evidence type="ECO:0000256" key="1">
    <source>
        <dbReference type="SAM" id="MobiDB-lite"/>
    </source>
</evidence>
<evidence type="ECO:0000313" key="2">
    <source>
        <dbReference type="EMBL" id="OQE09636.1"/>
    </source>
</evidence>
<dbReference type="Proteomes" id="UP000191518">
    <property type="component" value="Unassembled WGS sequence"/>
</dbReference>
<proteinExistence type="predicted"/>
<organism evidence="2 3">
    <name type="scientific">Penicillium vulpinum</name>
    <dbReference type="NCBI Taxonomy" id="29845"/>
    <lineage>
        <taxon>Eukaryota</taxon>
        <taxon>Fungi</taxon>
        <taxon>Dikarya</taxon>
        <taxon>Ascomycota</taxon>
        <taxon>Pezizomycotina</taxon>
        <taxon>Eurotiomycetes</taxon>
        <taxon>Eurotiomycetidae</taxon>
        <taxon>Eurotiales</taxon>
        <taxon>Aspergillaceae</taxon>
        <taxon>Penicillium</taxon>
    </lineage>
</organism>
<dbReference type="OrthoDB" id="4633200at2759"/>
<name>A0A1V6S6Y9_9EURO</name>
<feature type="region of interest" description="Disordered" evidence="1">
    <location>
        <begin position="264"/>
        <end position="318"/>
    </location>
</feature>
<keyword evidence="3" id="KW-1185">Reference proteome</keyword>
<evidence type="ECO:0000313" key="3">
    <source>
        <dbReference type="Proteomes" id="UP000191518"/>
    </source>
</evidence>
<feature type="region of interest" description="Disordered" evidence="1">
    <location>
        <begin position="1"/>
        <end position="31"/>
    </location>
</feature>
<dbReference type="EMBL" id="MDYP01000006">
    <property type="protein sequence ID" value="OQE09636.1"/>
    <property type="molecule type" value="Genomic_DNA"/>
</dbReference>
<feature type="compositionally biased region" description="Basic and acidic residues" evidence="1">
    <location>
        <begin position="1"/>
        <end position="28"/>
    </location>
</feature>
<comment type="caution">
    <text evidence="2">The sequence shown here is derived from an EMBL/GenBank/DDBJ whole genome shotgun (WGS) entry which is preliminary data.</text>
</comment>
<accession>A0A1V6S6Y9</accession>